<name>A0ABU6QVK1_9FABA</name>
<evidence type="ECO:0000259" key="2">
    <source>
        <dbReference type="Pfam" id="PF26130"/>
    </source>
</evidence>
<accession>A0ABU6QVK1</accession>
<protein>
    <recommendedName>
        <fullName evidence="2">PB1-like domain-containing protein</fullName>
    </recommendedName>
</protein>
<proteinExistence type="predicted"/>
<dbReference type="EMBL" id="JASCZI010002310">
    <property type="protein sequence ID" value="MED6116072.1"/>
    <property type="molecule type" value="Genomic_DNA"/>
</dbReference>
<feature type="compositionally biased region" description="Basic and acidic residues" evidence="1">
    <location>
        <begin position="305"/>
        <end position="322"/>
    </location>
</feature>
<evidence type="ECO:0000256" key="1">
    <source>
        <dbReference type="SAM" id="MobiDB-lite"/>
    </source>
</evidence>
<sequence length="361" mass="38722">MRYVGGEKLTIEDNDSDFWCVFVAEEQLSRFCYPKSDIYAMWYKDPTVDDLAGGLVQFIGDRDALEMVRITLERGSVKLYMVHEHDNQESFPEIGYIDVGGDEAGNAGDAGDEAINAGGDSEGGPNGENEGAVAADNAEGGVEAEAGVATKEAAPNDAVEAGEVDEAATNDVVEGGIVDEERPDEERAAPNVEDVGAGLGDSVSQGEVENLNEVQNEDPTEDYNEVENDDHNEDTTEDEEYVSSDVPSDSADDVHFTDSEEDFDLCDDFFGNETGAGSPGVGNRGKSVANDEFSNGGDESEELEDGHAVGGDRDESDEDGRRVFPVHKEVPNMANYSWQVGTVNASREEFKDAVASHVVCT</sequence>
<feature type="compositionally biased region" description="Low complexity" evidence="1">
    <location>
        <begin position="104"/>
        <end position="119"/>
    </location>
</feature>
<gene>
    <name evidence="3" type="ORF">PIB30_096653</name>
</gene>
<feature type="region of interest" description="Disordered" evidence="1">
    <location>
        <begin position="148"/>
        <end position="322"/>
    </location>
</feature>
<feature type="domain" description="PB1-like" evidence="2">
    <location>
        <begin position="1"/>
        <end position="83"/>
    </location>
</feature>
<reference evidence="3 4" key="1">
    <citation type="journal article" date="2023" name="Plants (Basel)">
        <title>Bridging the Gap: Combining Genomics and Transcriptomics Approaches to Understand Stylosanthes scabra, an Orphan Legume from the Brazilian Caatinga.</title>
        <authorList>
            <person name="Ferreira-Neto J.R.C."/>
            <person name="da Silva M.D."/>
            <person name="Binneck E."/>
            <person name="de Melo N.F."/>
            <person name="da Silva R.H."/>
            <person name="de Melo A.L.T.M."/>
            <person name="Pandolfi V."/>
            <person name="Bustamante F.O."/>
            <person name="Brasileiro-Vidal A.C."/>
            <person name="Benko-Iseppon A.M."/>
        </authorList>
    </citation>
    <scope>NUCLEOTIDE SEQUENCE [LARGE SCALE GENOMIC DNA]</scope>
    <source>
        <tissue evidence="3">Leaves</tissue>
    </source>
</reference>
<keyword evidence="4" id="KW-1185">Reference proteome</keyword>
<organism evidence="3 4">
    <name type="scientific">Stylosanthes scabra</name>
    <dbReference type="NCBI Taxonomy" id="79078"/>
    <lineage>
        <taxon>Eukaryota</taxon>
        <taxon>Viridiplantae</taxon>
        <taxon>Streptophyta</taxon>
        <taxon>Embryophyta</taxon>
        <taxon>Tracheophyta</taxon>
        <taxon>Spermatophyta</taxon>
        <taxon>Magnoliopsida</taxon>
        <taxon>eudicotyledons</taxon>
        <taxon>Gunneridae</taxon>
        <taxon>Pentapetalae</taxon>
        <taxon>rosids</taxon>
        <taxon>fabids</taxon>
        <taxon>Fabales</taxon>
        <taxon>Fabaceae</taxon>
        <taxon>Papilionoideae</taxon>
        <taxon>50 kb inversion clade</taxon>
        <taxon>dalbergioids sensu lato</taxon>
        <taxon>Dalbergieae</taxon>
        <taxon>Pterocarpus clade</taxon>
        <taxon>Stylosanthes</taxon>
    </lineage>
</organism>
<evidence type="ECO:0000313" key="3">
    <source>
        <dbReference type="EMBL" id="MED6116072.1"/>
    </source>
</evidence>
<feature type="compositionally biased region" description="Low complexity" evidence="1">
    <location>
        <begin position="148"/>
        <end position="159"/>
    </location>
</feature>
<dbReference type="Proteomes" id="UP001341840">
    <property type="component" value="Unassembled WGS sequence"/>
</dbReference>
<feature type="compositionally biased region" description="Acidic residues" evidence="1">
    <location>
        <begin position="215"/>
        <end position="242"/>
    </location>
</feature>
<evidence type="ECO:0000313" key="4">
    <source>
        <dbReference type="Proteomes" id="UP001341840"/>
    </source>
</evidence>
<comment type="caution">
    <text evidence="3">The sequence shown here is derived from an EMBL/GenBank/DDBJ whole genome shotgun (WGS) entry which is preliminary data.</text>
</comment>
<dbReference type="Pfam" id="PF26130">
    <property type="entry name" value="PB1-like"/>
    <property type="match status" value="1"/>
</dbReference>
<feature type="region of interest" description="Disordered" evidence="1">
    <location>
        <begin position="102"/>
        <end position="133"/>
    </location>
</feature>
<dbReference type="InterPro" id="IPR058594">
    <property type="entry name" value="PB1-like_dom_pln"/>
</dbReference>